<evidence type="ECO:0000313" key="3">
    <source>
        <dbReference type="Proteomes" id="UP001153269"/>
    </source>
</evidence>
<gene>
    <name evidence="2" type="ORF">PLEPLA_LOCUS18443</name>
</gene>
<evidence type="ECO:0000256" key="1">
    <source>
        <dbReference type="SAM" id="MobiDB-lite"/>
    </source>
</evidence>
<name>A0A9N7UGF2_PLEPL</name>
<keyword evidence="3" id="KW-1185">Reference proteome</keyword>
<reference evidence="2" key="1">
    <citation type="submission" date="2020-03" db="EMBL/GenBank/DDBJ databases">
        <authorList>
            <person name="Weist P."/>
        </authorList>
    </citation>
    <scope>NUCLEOTIDE SEQUENCE</scope>
</reference>
<evidence type="ECO:0000313" key="2">
    <source>
        <dbReference type="EMBL" id="CAB1430461.1"/>
    </source>
</evidence>
<protein>
    <submittedName>
        <fullName evidence="2">Uncharacterized protein</fullName>
    </submittedName>
</protein>
<dbReference type="AlphaFoldDB" id="A0A9N7UGF2"/>
<dbReference type="Proteomes" id="UP001153269">
    <property type="component" value="Unassembled WGS sequence"/>
</dbReference>
<sequence length="289" mass="32045">MDLLGSSSSHSSDDLLPAVSHLNSALQLRRDSTGLRPHTTCVLITPLRLQPPAAQSNCSNSWTELLPEDQVQVDLTEVHPFFRAQEGGTHFVVCIQRSFLDVEQPGAATHLLTVELRECSGARRTEGRPELELHHFLSAGEKTRCKQVFNPYDSGSSPTLRLLSATTSAKFVTPSVTGTQQSTFPLPRICRSIQIHTELWGDTKPLWQRQRFFHIRNKLPSSIVRTQAPSRSPVRRRHVSRVQSGGLTAPEQGLKQAVTDARGLFRVVITKLMCCARSREQRGSLLGAA</sequence>
<dbReference type="EMBL" id="CADEAL010001233">
    <property type="protein sequence ID" value="CAB1430461.1"/>
    <property type="molecule type" value="Genomic_DNA"/>
</dbReference>
<feature type="region of interest" description="Disordered" evidence="1">
    <location>
        <begin position="228"/>
        <end position="248"/>
    </location>
</feature>
<accession>A0A9N7UGF2</accession>
<organism evidence="2 3">
    <name type="scientific">Pleuronectes platessa</name>
    <name type="common">European plaice</name>
    <dbReference type="NCBI Taxonomy" id="8262"/>
    <lineage>
        <taxon>Eukaryota</taxon>
        <taxon>Metazoa</taxon>
        <taxon>Chordata</taxon>
        <taxon>Craniata</taxon>
        <taxon>Vertebrata</taxon>
        <taxon>Euteleostomi</taxon>
        <taxon>Actinopterygii</taxon>
        <taxon>Neopterygii</taxon>
        <taxon>Teleostei</taxon>
        <taxon>Neoteleostei</taxon>
        <taxon>Acanthomorphata</taxon>
        <taxon>Carangaria</taxon>
        <taxon>Pleuronectiformes</taxon>
        <taxon>Pleuronectoidei</taxon>
        <taxon>Pleuronectidae</taxon>
        <taxon>Pleuronectes</taxon>
    </lineage>
</organism>
<comment type="caution">
    <text evidence="2">The sequence shown here is derived from an EMBL/GenBank/DDBJ whole genome shotgun (WGS) entry which is preliminary data.</text>
</comment>
<proteinExistence type="predicted"/>